<feature type="transmembrane region" description="Helical" evidence="1">
    <location>
        <begin position="207"/>
        <end position="228"/>
    </location>
</feature>
<feature type="transmembrane region" description="Helical" evidence="1">
    <location>
        <begin position="240"/>
        <end position="260"/>
    </location>
</feature>
<organism evidence="2 3">
    <name type="scientific">Waterburya agarophytonicola KI4</name>
    <dbReference type="NCBI Taxonomy" id="2874699"/>
    <lineage>
        <taxon>Bacteria</taxon>
        <taxon>Bacillati</taxon>
        <taxon>Cyanobacteriota</taxon>
        <taxon>Cyanophyceae</taxon>
        <taxon>Pleurocapsales</taxon>
        <taxon>Hyellaceae</taxon>
        <taxon>Waterburya</taxon>
        <taxon>Waterburya agarophytonicola</taxon>
    </lineage>
</organism>
<feature type="transmembrane region" description="Helical" evidence="1">
    <location>
        <begin position="12"/>
        <end position="32"/>
    </location>
</feature>
<comment type="caution">
    <text evidence="2">The sequence shown here is derived from an EMBL/GenBank/DDBJ whole genome shotgun (WGS) entry which is preliminary data.</text>
</comment>
<feature type="transmembrane region" description="Helical" evidence="1">
    <location>
        <begin position="44"/>
        <end position="69"/>
    </location>
</feature>
<sequence length="308" mass="33451">MKQILARIKPYIRWFIWGGVIFFLIKTVKDRLGEVATISIDHQGWLILSGALMITICAHIWSGWVWTWILQLFKQPLGVKEGIRVYLITNIAKYSPGNIWHFYGRITAVSGVGGSKGAATLSVLLEPLLMASAALLIGLISSGLGVLETDFNPIIVALQLFSLVAVLIGIHPRILNPLMHRLSKSKNKADPTAAQLIKLETYPLMPFLGEIGFVILRGIGFILTFLALQPISAPQIPQLIGAFSFAWLLGLVVPGAPGGLGVFEVTAYSLLDDALFPAEIAAVALYRLISILAEAIAAVGSFKKTKNQ</sequence>
<evidence type="ECO:0000313" key="3">
    <source>
        <dbReference type="Proteomes" id="UP000729733"/>
    </source>
</evidence>
<proteinExistence type="predicted"/>
<protein>
    <submittedName>
        <fullName evidence="2">UPF0104 family protein</fullName>
    </submittedName>
</protein>
<keyword evidence="1" id="KW-0472">Membrane</keyword>
<dbReference type="EMBL" id="JADWDC010000015">
    <property type="protein sequence ID" value="MCC0176992.1"/>
    <property type="molecule type" value="Genomic_DNA"/>
</dbReference>
<gene>
    <name evidence="2" type="ORF">I4641_08380</name>
</gene>
<evidence type="ECO:0000313" key="2">
    <source>
        <dbReference type="EMBL" id="MCC0176992.1"/>
    </source>
</evidence>
<feature type="transmembrane region" description="Helical" evidence="1">
    <location>
        <begin position="128"/>
        <end position="147"/>
    </location>
</feature>
<keyword evidence="3" id="KW-1185">Reference proteome</keyword>
<dbReference type="Proteomes" id="UP000729733">
    <property type="component" value="Unassembled WGS sequence"/>
</dbReference>
<keyword evidence="1" id="KW-1133">Transmembrane helix</keyword>
<accession>A0A964BQI0</accession>
<reference evidence="2" key="1">
    <citation type="journal article" date="2021" name="Antonie Van Leeuwenhoek">
        <title>Draft genome and description of Waterburya agarophytonicola gen. nov. sp. nov. (Pleurocapsales, Cyanobacteria): a seaweed symbiont.</title>
        <authorList>
            <person name="Bonthond G."/>
            <person name="Shalygin S."/>
            <person name="Bayer T."/>
            <person name="Weinberger F."/>
        </authorList>
    </citation>
    <scope>NUCLEOTIDE SEQUENCE</scope>
    <source>
        <strain evidence="2">KI4</strain>
    </source>
</reference>
<keyword evidence="1" id="KW-0812">Transmembrane</keyword>
<feature type="transmembrane region" description="Helical" evidence="1">
    <location>
        <begin position="154"/>
        <end position="174"/>
    </location>
</feature>
<name>A0A964BQI0_9CYAN</name>
<feature type="transmembrane region" description="Helical" evidence="1">
    <location>
        <begin position="280"/>
        <end position="302"/>
    </location>
</feature>
<evidence type="ECO:0000256" key="1">
    <source>
        <dbReference type="SAM" id="Phobius"/>
    </source>
</evidence>
<dbReference type="RefSeq" id="WP_229640029.1">
    <property type="nucleotide sequence ID" value="NZ_JADWDC010000015.1"/>
</dbReference>
<dbReference type="AlphaFoldDB" id="A0A964BQI0"/>